<feature type="compositionally biased region" description="Pro residues" evidence="1">
    <location>
        <begin position="392"/>
        <end position="405"/>
    </location>
</feature>
<keyword evidence="3" id="KW-1185">Reference proteome</keyword>
<feature type="region of interest" description="Disordered" evidence="1">
    <location>
        <begin position="316"/>
        <end position="364"/>
    </location>
</feature>
<feature type="region of interest" description="Disordered" evidence="1">
    <location>
        <begin position="578"/>
        <end position="621"/>
    </location>
</feature>
<dbReference type="Gene3D" id="3.10.20.90">
    <property type="entry name" value="Phosphatidylinositol 3-kinase Catalytic Subunit, Chain A, domain 1"/>
    <property type="match status" value="1"/>
</dbReference>
<name>A0A1X2IS77_9FUNG</name>
<feature type="region of interest" description="Disordered" evidence="1">
    <location>
        <begin position="385"/>
        <end position="548"/>
    </location>
</feature>
<evidence type="ECO:0000256" key="1">
    <source>
        <dbReference type="SAM" id="MobiDB-lite"/>
    </source>
</evidence>
<comment type="caution">
    <text evidence="2">The sequence shown here is derived from an EMBL/GenBank/DDBJ whole genome shotgun (WGS) entry which is preliminary data.</text>
</comment>
<proteinExistence type="predicted"/>
<sequence length="691" mass="78415">MKNIIVTLSYGSHTDCLTITPKTTWSDLCASIFDYSRLPVTQLYYRDHEGDIMEFSSDSELDSLKQQCITGWLHLSTDPTKTVRCVFDDTFINHQCDLQQQYIPNHQYPTNSMSTPLPSTLLSAKKIPTDNTATISFTSQFEQFGKLMDKYNDLIQQEEHVKAMMHQTATEITLQKSTVNLVDLEHRLETYQNNSCKSLYPQRGKLSPGLLDNSSRGLSRSATTISSSSSSLERPIKRTPTTSLYRGYDNINDQSCAAPSNSYPDVPPPSYETQQPIISTYSSVENENEKRNRRRHTLYDNFNMHPSYSLEKGTKVSMASSSLAPPTASELHYTPPPSAPSSPLDSVQRHHHHFPRQPISLYPRPPILPALLKRTSRLLSHWVPPLTTQASPSPPRHPSHPPAKDIPPFSSGTNDSSYRSYYNNDNDIKNTYTNGDFDSSNCNRKQKGKQHIADNNENGRERNQHGFLDSRRDRQLYREQQRALRQQQKELARTRRQLKRQEKRDMKEHRSQRHRDRHTYCNSINNSNKTKTNSHFSFQQNEKQHEPQMSTYRNAGSETIRRSLSISSLSSISTLSSQSTCSSLSSSSSSSSSSSPPPPPAHTLNKARQQQPPMERPDIQYPTIPSSLIQHRSSCLAGSNDPYCQRHDGGNAIQSLDDKLDEQDMQYLASSFDQISTTTTKNDPPVLPSKQ</sequence>
<feature type="region of interest" description="Disordered" evidence="1">
    <location>
        <begin position="281"/>
        <end position="300"/>
    </location>
</feature>
<feature type="compositionally biased region" description="Polar residues" evidence="1">
    <location>
        <begin position="535"/>
        <end position="548"/>
    </location>
</feature>
<feature type="compositionally biased region" description="Low complexity" evidence="1">
    <location>
        <begin position="219"/>
        <end position="231"/>
    </location>
</feature>
<dbReference type="Proteomes" id="UP000193560">
    <property type="component" value="Unassembled WGS sequence"/>
</dbReference>
<evidence type="ECO:0008006" key="4">
    <source>
        <dbReference type="Google" id="ProtNLM"/>
    </source>
</evidence>
<organism evidence="2 3">
    <name type="scientific">Absidia repens</name>
    <dbReference type="NCBI Taxonomy" id="90262"/>
    <lineage>
        <taxon>Eukaryota</taxon>
        <taxon>Fungi</taxon>
        <taxon>Fungi incertae sedis</taxon>
        <taxon>Mucoromycota</taxon>
        <taxon>Mucoromycotina</taxon>
        <taxon>Mucoromycetes</taxon>
        <taxon>Mucorales</taxon>
        <taxon>Cunninghamellaceae</taxon>
        <taxon>Absidia</taxon>
    </lineage>
</organism>
<dbReference type="EMBL" id="MCGE01000005">
    <property type="protein sequence ID" value="ORZ21371.1"/>
    <property type="molecule type" value="Genomic_DNA"/>
</dbReference>
<protein>
    <recommendedName>
        <fullName evidence="4">PB1 domain-containing protein</fullName>
    </recommendedName>
</protein>
<evidence type="ECO:0000313" key="2">
    <source>
        <dbReference type="EMBL" id="ORZ21371.1"/>
    </source>
</evidence>
<feature type="compositionally biased region" description="Polar residues" evidence="1">
    <location>
        <begin position="251"/>
        <end position="263"/>
    </location>
</feature>
<reference evidence="2 3" key="1">
    <citation type="submission" date="2016-07" db="EMBL/GenBank/DDBJ databases">
        <title>Pervasive Adenine N6-methylation of Active Genes in Fungi.</title>
        <authorList>
            <consortium name="DOE Joint Genome Institute"/>
            <person name="Mondo S.J."/>
            <person name="Dannebaum R.O."/>
            <person name="Kuo R.C."/>
            <person name="Labutti K."/>
            <person name="Haridas S."/>
            <person name="Kuo A."/>
            <person name="Salamov A."/>
            <person name="Ahrendt S.R."/>
            <person name="Lipzen A."/>
            <person name="Sullivan W."/>
            <person name="Andreopoulos W.B."/>
            <person name="Clum A."/>
            <person name="Lindquist E."/>
            <person name="Daum C."/>
            <person name="Ramamoorthy G.K."/>
            <person name="Gryganskyi A."/>
            <person name="Culley D."/>
            <person name="Magnuson J.K."/>
            <person name="James T.Y."/>
            <person name="O'Malley M.A."/>
            <person name="Stajich J.E."/>
            <person name="Spatafora J.W."/>
            <person name="Visel A."/>
            <person name="Grigoriev I.V."/>
        </authorList>
    </citation>
    <scope>NUCLEOTIDE SEQUENCE [LARGE SCALE GENOMIC DNA]</scope>
    <source>
        <strain evidence="2 3">NRRL 1336</strain>
    </source>
</reference>
<feature type="compositionally biased region" description="Low complexity" evidence="1">
    <location>
        <begin position="578"/>
        <end position="594"/>
    </location>
</feature>
<feature type="compositionally biased region" description="Low complexity" evidence="1">
    <location>
        <begin position="522"/>
        <end position="534"/>
    </location>
</feature>
<evidence type="ECO:0000313" key="3">
    <source>
        <dbReference type="Proteomes" id="UP000193560"/>
    </source>
</evidence>
<feature type="compositionally biased region" description="Polar residues" evidence="1">
    <location>
        <begin position="410"/>
        <end position="443"/>
    </location>
</feature>
<dbReference type="OrthoDB" id="2284041at2759"/>
<feature type="compositionally biased region" description="Basic and acidic residues" evidence="1">
    <location>
        <begin position="451"/>
        <end position="509"/>
    </location>
</feature>
<accession>A0A1X2IS77</accession>
<gene>
    <name evidence="2" type="ORF">BCR42DRAFT_407425</name>
</gene>
<feature type="region of interest" description="Disordered" evidence="1">
    <location>
        <begin position="207"/>
        <end position="274"/>
    </location>
</feature>
<dbReference type="SUPFAM" id="SSF54277">
    <property type="entry name" value="CAD &amp; PB1 domains"/>
    <property type="match status" value="1"/>
</dbReference>
<dbReference type="AlphaFoldDB" id="A0A1X2IS77"/>